<keyword evidence="3" id="KW-0378">Hydrolase</keyword>
<dbReference type="InterPro" id="IPR008201">
    <property type="entry name" value="HepT-like"/>
</dbReference>
<evidence type="ECO:0000256" key="1">
    <source>
        <dbReference type="ARBA" id="ARBA00022649"/>
    </source>
</evidence>
<evidence type="ECO:0000313" key="4">
    <source>
        <dbReference type="EMBL" id="GGI24250.1"/>
    </source>
</evidence>
<dbReference type="Proteomes" id="UP000645390">
    <property type="component" value="Unassembled WGS sequence"/>
</dbReference>
<accession>A0ABQ2BEN6</accession>
<evidence type="ECO:0000256" key="3">
    <source>
        <dbReference type="ARBA" id="ARBA00022801"/>
    </source>
</evidence>
<reference evidence="5" key="1">
    <citation type="journal article" date="2019" name="Int. J. Syst. Evol. Microbiol.">
        <title>The Global Catalogue of Microorganisms (GCM) 10K type strain sequencing project: providing services to taxonomists for standard genome sequencing and annotation.</title>
        <authorList>
            <consortium name="The Broad Institute Genomics Platform"/>
            <consortium name="The Broad Institute Genome Sequencing Center for Infectious Disease"/>
            <person name="Wu L."/>
            <person name="Ma J."/>
        </authorList>
    </citation>
    <scope>NUCLEOTIDE SEQUENCE [LARGE SCALE GENOMIC DNA]</scope>
    <source>
        <strain evidence="5">CCM 8939</strain>
    </source>
</reference>
<evidence type="ECO:0000313" key="5">
    <source>
        <dbReference type="Proteomes" id="UP000645390"/>
    </source>
</evidence>
<comment type="caution">
    <text evidence="4">The sequence shown here is derived from an EMBL/GenBank/DDBJ whole genome shotgun (WGS) entry which is preliminary data.</text>
</comment>
<gene>
    <name evidence="4" type="ORF">GCM10008119_11720</name>
</gene>
<name>A0ABQ2BEN6_9SPHI</name>
<evidence type="ECO:0000256" key="2">
    <source>
        <dbReference type="ARBA" id="ARBA00022722"/>
    </source>
</evidence>
<sequence>MLASNHELIKHMLDEINFILEQSSSKSKEEVTTDPVLSRAIIRSLEIIGEASSKIDDEFRSKYPYIE</sequence>
<dbReference type="EMBL" id="BMDJ01000002">
    <property type="protein sequence ID" value="GGI24250.1"/>
    <property type="molecule type" value="Genomic_DNA"/>
</dbReference>
<keyword evidence="2" id="KW-0540">Nuclease</keyword>
<dbReference type="Pfam" id="PF01934">
    <property type="entry name" value="HepT-like"/>
    <property type="match status" value="1"/>
</dbReference>
<keyword evidence="1" id="KW-1277">Toxin-antitoxin system</keyword>
<proteinExistence type="predicted"/>
<protein>
    <submittedName>
        <fullName evidence="4">Antitoxin</fullName>
    </submittedName>
</protein>
<organism evidence="4 5">
    <name type="scientific">Pedobacter mendelii</name>
    <dbReference type="NCBI Taxonomy" id="1908240"/>
    <lineage>
        <taxon>Bacteria</taxon>
        <taxon>Pseudomonadati</taxon>
        <taxon>Bacteroidota</taxon>
        <taxon>Sphingobacteriia</taxon>
        <taxon>Sphingobacteriales</taxon>
        <taxon>Sphingobacteriaceae</taxon>
        <taxon>Pedobacter</taxon>
    </lineage>
</organism>
<keyword evidence="5" id="KW-1185">Reference proteome</keyword>